<organism evidence="2 3">
    <name type="scientific">Opacimonas viscosa</name>
    <dbReference type="NCBI Taxonomy" id="2961944"/>
    <lineage>
        <taxon>Bacteria</taxon>
        <taxon>Pseudomonadati</taxon>
        <taxon>Pseudomonadota</taxon>
        <taxon>Gammaproteobacteria</taxon>
        <taxon>Alteromonadales</taxon>
        <taxon>Alteromonadaceae</taxon>
        <taxon>Opacimonas</taxon>
    </lineage>
</organism>
<dbReference type="EMBL" id="JANATA010000020">
    <property type="protein sequence ID" value="MCP3429371.1"/>
    <property type="molecule type" value="Genomic_DNA"/>
</dbReference>
<evidence type="ECO:0008006" key="4">
    <source>
        <dbReference type="Google" id="ProtNLM"/>
    </source>
</evidence>
<dbReference type="Proteomes" id="UP001165413">
    <property type="component" value="Unassembled WGS sequence"/>
</dbReference>
<protein>
    <recommendedName>
        <fullName evidence="4">Secreted protein</fullName>
    </recommendedName>
</protein>
<feature type="chain" id="PRO_5041322612" description="Secreted protein" evidence="1">
    <location>
        <begin position="27"/>
        <end position="220"/>
    </location>
</feature>
<comment type="caution">
    <text evidence="2">The sequence shown here is derived from an EMBL/GenBank/DDBJ whole genome shotgun (WGS) entry which is preliminary data.</text>
</comment>
<keyword evidence="1" id="KW-0732">Signal</keyword>
<name>A0AA42BQD6_9ALTE</name>
<evidence type="ECO:0000256" key="1">
    <source>
        <dbReference type="SAM" id="SignalP"/>
    </source>
</evidence>
<evidence type="ECO:0000313" key="2">
    <source>
        <dbReference type="EMBL" id="MCP3429371.1"/>
    </source>
</evidence>
<keyword evidence="3" id="KW-1185">Reference proteome</keyword>
<reference evidence="2" key="1">
    <citation type="submission" date="2022-07" db="EMBL/GenBank/DDBJ databases">
        <title>Characterization of the Novel Bacterium Alteromonas immobilis LMIT006 and Alteromonas gregis LMIT007.</title>
        <authorList>
            <person name="Lin X."/>
        </authorList>
    </citation>
    <scope>NUCLEOTIDE SEQUENCE</scope>
    <source>
        <strain evidence="2">LMIT007</strain>
    </source>
</reference>
<accession>A0AA42BQD6</accession>
<gene>
    <name evidence="2" type="ORF">NLF92_10480</name>
</gene>
<proteinExistence type="predicted"/>
<feature type="signal peptide" evidence="1">
    <location>
        <begin position="1"/>
        <end position="26"/>
    </location>
</feature>
<sequence length="220" mass="24859">MSKHQHNAFTWLVFSILTLTSMHATAFKTPLNVLSDKMQTPPALSLSQITPASQNSFFARIRALCGQSFAGKIKVDTSNSPNFANKALVMHVRECTDDQLHIPFHVGTDASRTWILTKTGGGLLFKHDHRHADGSHDDLTMYGGHTVDSGSAHTQAFPTDPYTRDLFIAQGYPQSLRNIWEVFIYEDTFTYRLTREGFEFRVEFDLTKPVVTPVTPWGYY</sequence>
<dbReference type="AlphaFoldDB" id="A0AA42BQD6"/>
<evidence type="ECO:0000313" key="3">
    <source>
        <dbReference type="Proteomes" id="UP001165413"/>
    </source>
</evidence>